<dbReference type="GO" id="GO:0004497">
    <property type="term" value="F:monooxygenase activity"/>
    <property type="evidence" value="ECO:0007669"/>
    <property type="project" value="UniProtKB-KW"/>
</dbReference>
<evidence type="ECO:0000313" key="11">
    <source>
        <dbReference type="Proteomes" id="UP001634394"/>
    </source>
</evidence>
<dbReference type="PANTHER" id="PTHR24279:SF120">
    <property type="entry name" value="CYTOCHROME P450"/>
    <property type="match status" value="1"/>
</dbReference>
<comment type="caution">
    <text evidence="10">The sequence shown here is derived from an EMBL/GenBank/DDBJ whole genome shotgun (WGS) entry which is preliminary data.</text>
</comment>
<dbReference type="PRINTS" id="PR00463">
    <property type="entry name" value="EP450I"/>
</dbReference>
<keyword evidence="7 9" id="KW-0503">Monooxygenase</keyword>
<protein>
    <recommendedName>
        <fullName evidence="12">Cytochrome P450</fullName>
    </recommendedName>
</protein>
<feature type="binding site" description="axial binding residue" evidence="8">
    <location>
        <position position="320"/>
    </location>
    <ligand>
        <name>heme</name>
        <dbReference type="ChEBI" id="CHEBI:30413"/>
    </ligand>
    <ligandPart>
        <name>Fe</name>
        <dbReference type="ChEBI" id="CHEBI:18248"/>
    </ligandPart>
</feature>
<evidence type="ECO:0000256" key="8">
    <source>
        <dbReference type="PIRSR" id="PIRSR602401-1"/>
    </source>
</evidence>
<dbReference type="EMBL" id="JBJQND010000017">
    <property type="protein sequence ID" value="KAL3841870.1"/>
    <property type="molecule type" value="Genomic_DNA"/>
</dbReference>
<evidence type="ECO:0000256" key="6">
    <source>
        <dbReference type="ARBA" id="ARBA00023004"/>
    </source>
</evidence>
<comment type="cofactor">
    <cofactor evidence="1 8">
        <name>heme</name>
        <dbReference type="ChEBI" id="CHEBI:30413"/>
    </cofactor>
</comment>
<evidence type="ECO:0000256" key="4">
    <source>
        <dbReference type="ARBA" id="ARBA00022723"/>
    </source>
</evidence>
<proteinExistence type="inferred from homology"/>
<evidence type="ECO:0000256" key="9">
    <source>
        <dbReference type="RuleBase" id="RU000461"/>
    </source>
</evidence>
<evidence type="ECO:0008006" key="12">
    <source>
        <dbReference type="Google" id="ProtNLM"/>
    </source>
</evidence>
<dbReference type="InterPro" id="IPR017972">
    <property type="entry name" value="Cyt_P450_CS"/>
</dbReference>
<reference evidence="10 11" key="1">
    <citation type="submission" date="2024-11" db="EMBL/GenBank/DDBJ databases">
        <title>Chromosome-level genome assembly of the freshwater bivalve Anodonta woodiana.</title>
        <authorList>
            <person name="Chen X."/>
        </authorList>
    </citation>
    <scope>NUCLEOTIDE SEQUENCE [LARGE SCALE GENOMIC DNA]</scope>
    <source>
        <strain evidence="10">MN2024</strain>
        <tissue evidence="10">Gills</tissue>
    </source>
</reference>
<evidence type="ECO:0000256" key="1">
    <source>
        <dbReference type="ARBA" id="ARBA00001971"/>
    </source>
</evidence>
<dbReference type="SUPFAM" id="SSF48264">
    <property type="entry name" value="Cytochrome P450"/>
    <property type="match status" value="1"/>
</dbReference>
<dbReference type="CDD" id="cd11054">
    <property type="entry name" value="CYP24A1-like"/>
    <property type="match status" value="1"/>
</dbReference>
<dbReference type="InterPro" id="IPR001128">
    <property type="entry name" value="Cyt_P450"/>
</dbReference>
<keyword evidence="6 8" id="KW-0408">Iron</keyword>
<dbReference type="Gene3D" id="1.10.630.10">
    <property type="entry name" value="Cytochrome P450"/>
    <property type="match status" value="1"/>
</dbReference>
<evidence type="ECO:0000313" key="10">
    <source>
        <dbReference type="EMBL" id="KAL3841870.1"/>
    </source>
</evidence>
<evidence type="ECO:0000256" key="7">
    <source>
        <dbReference type="ARBA" id="ARBA00023033"/>
    </source>
</evidence>
<evidence type="ECO:0000256" key="3">
    <source>
        <dbReference type="ARBA" id="ARBA00022617"/>
    </source>
</evidence>
<gene>
    <name evidence="10" type="ORF">ACJMK2_019965</name>
</gene>
<evidence type="ECO:0000256" key="2">
    <source>
        <dbReference type="ARBA" id="ARBA00010617"/>
    </source>
</evidence>
<dbReference type="PRINTS" id="PR00385">
    <property type="entry name" value="P450"/>
</dbReference>
<dbReference type="PROSITE" id="PS00086">
    <property type="entry name" value="CYTOCHROME_P450"/>
    <property type="match status" value="1"/>
</dbReference>
<dbReference type="InterPro" id="IPR002401">
    <property type="entry name" value="Cyt_P450_E_grp-I"/>
</dbReference>
<dbReference type="AlphaFoldDB" id="A0ABD3U069"/>
<dbReference type="InterPro" id="IPR050479">
    <property type="entry name" value="CYP11_CYP27_families"/>
</dbReference>
<evidence type="ECO:0000256" key="5">
    <source>
        <dbReference type="ARBA" id="ARBA00023002"/>
    </source>
</evidence>
<organism evidence="10 11">
    <name type="scientific">Sinanodonta woodiana</name>
    <name type="common">Chinese pond mussel</name>
    <name type="synonym">Anodonta woodiana</name>
    <dbReference type="NCBI Taxonomy" id="1069815"/>
    <lineage>
        <taxon>Eukaryota</taxon>
        <taxon>Metazoa</taxon>
        <taxon>Spiralia</taxon>
        <taxon>Lophotrochozoa</taxon>
        <taxon>Mollusca</taxon>
        <taxon>Bivalvia</taxon>
        <taxon>Autobranchia</taxon>
        <taxon>Heteroconchia</taxon>
        <taxon>Palaeoheterodonta</taxon>
        <taxon>Unionida</taxon>
        <taxon>Unionoidea</taxon>
        <taxon>Unionidae</taxon>
        <taxon>Unioninae</taxon>
        <taxon>Sinanodonta</taxon>
    </lineage>
</organism>
<dbReference type="PANTHER" id="PTHR24279">
    <property type="entry name" value="CYTOCHROME P450"/>
    <property type="match status" value="1"/>
</dbReference>
<keyword evidence="5 9" id="KW-0560">Oxidoreductase</keyword>
<accession>A0ABD3U069</accession>
<keyword evidence="3 8" id="KW-0349">Heme</keyword>
<comment type="similarity">
    <text evidence="2 9">Belongs to the cytochrome P450 family.</text>
</comment>
<sequence length="375" mass="43556">QGERWRKLRTHVQEKMMKPKSVTVYLKDQEAVADDMINAIYRMKNSDMEVNDMRDFLYRFAAESIGVVCFDTRLETFNSIGVKSEVENLVSAIKALMTITYNETKGLPLYLLFNTPTMRRMTEVMTYIRNLAEKYAEKAIQKSRDFTCSTEDMQGNLIPYLLSKEELTLTDVITIITEFFFAGVDTTAHFLCYTLKSLADHQEVQEKLFQEIESLLPNKSPVTQEALLNAKYLKAFIKEAHRFHQITGGTCRTLNEDVICSGYHIPKGTFVAVHTHWSCTQEIYHMNPEQFLPERWLRESRSETRHPYASLFFGIGARSCVGRRFADQESLLAIIKILQNFKVEYHHEEFTSLRSITLTPTSPLQFRFVDRQRAC</sequence>
<keyword evidence="11" id="KW-1185">Reference proteome</keyword>
<name>A0ABD3U069_SINWO</name>
<dbReference type="InterPro" id="IPR036396">
    <property type="entry name" value="Cyt_P450_sf"/>
</dbReference>
<dbReference type="Proteomes" id="UP001634394">
    <property type="component" value="Unassembled WGS sequence"/>
</dbReference>
<feature type="non-terminal residue" evidence="10">
    <location>
        <position position="1"/>
    </location>
</feature>
<dbReference type="Pfam" id="PF00067">
    <property type="entry name" value="p450"/>
    <property type="match status" value="1"/>
</dbReference>
<dbReference type="GO" id="GO:0046872">
    <property type="term" value="F:metal ion binding"/>
    <property type="evidence" value="ECO:0007669"/>
    <property type="project" value="UniProtKB-KW"/>
</dbReference>
<keyword evidence="4 8" id="KW-0479">Metal-binding</keyword>